<dbReference type="InterPro" id="IPR004525">
    <property type="entry name" value="EpmA"/>
</dbReference>
<keyword evidence="3" id="KW-0067">ATP-binding</keyword>
<protein>
    <submittedName>
        <fullName evidence="5">EF-P lysine aminoacylase GenX</fullName>
    </submittedName>
</protein>
<evidence type="ECO:0000256" key="1">
    <source>
        <dbReference type="ARBA" id="ARBA00022598"/>
    </source>
</evidence>
<keyword evidence="2" id="KW-0547">Nucleotide-binding</keyword>
<keyword evidence="1" id="KW-0436">Ligase</keyword>
<dbReference type="GO" id="GO:0005829">
    <property type="term" value="C:cytosol"/>
    <property type="evidence" value="ECO:0007669"/>
    <property type="project" value="TreeGrafter"/>
</dbReference>
<accession>A0A6P1MCS8</accession>
<keyword evidence="6" id="KW-1185">Reference proteome</keyword>
<evidence type="ECO:0000259" key="4">
    <source>
        <dbReference type="PROSITE" id="PS50862"/>
    </source>
</evidence>
<dbReference type="GO" id="GO:0004824">
    <property type="term" value="F:lysine-tRNA ligase activity"/>
    <property type="evidence" value="ECO:0007669"/>
    <property type="project" value="InterPro"/>
</dbReference>
<organism evidence="5 6">
    <name type="scientific">Tichowtungia aerotolerans</name>
    <dbReference type="NCBI Taxonomy" id="2697043"/>
    <lineage>
        <taxon>Bacteria</taxon>
        <taxon>Pseudomonadati</taxon>
        <taxon>Kiritimatiellota</taxon>
        <taxon>Tichowtungiia</taxon>
        <taxon>Tichowtungiales</taxon>
        <taxon>Tichowtungiaceae</taxon>
        <taxon>Tichowtungia</taxon>
    </lineage>
</organism>
<sequence>MQSIRAFFHSEGFIEVETPVRLRTPCMELHIDAEPSGDHYLRTSPELCHKKLLARGAEKIFEVAKCFRQGERGHLHNPEYTMLEWYRTGGDYMTALADTQNLLQAVRCAVPVALTGEWQIFSVEEVFEKFAGWNPVENFDADRFDFDLVEKIEPELPKDCPVVLKDYPAELCALARLKPGRPEVAERWELYLNGIEIANAYSELTDPIEQRARFEKWGAQRHSFGKPVYDLDEEFFQCLEKMPQACGVALGLDRLLMILVSAKSLDEVLPFRE</sequence>
<dbReference type="PANTHER" id="PTHR42918">
    <property type="entry name" value="LYSYL-TRNA SYNTHETASE"/>
    <property type="match status" value="1"/>
</dbReference>
<evidence type="ECO:0000313" key="5">
    <source>
        <dbReference type="EMBL" id="QHI70913.1"/>
    </source>
</evidence>
<feature type="domain" description="Aminoacyl-transfer RNA synthetases class-II family profile" evidence="4">
    <location>
        <begin position="1"/>
        <end position="270"/>
    </location>
</feature>
<dbReference type="Gene3D" id="3.30.930.10">
    <property type="entry name" value="Bira Bifunctional Protein, Domain 2"/>
    <property type="match status" value="2"/>
</dbReference>
<dbReference type="GO" id="GO:0006430">
    <property type="term" value="P:lysyl-tRNA aminoacylation"/>
    <property type="evidence" value="ECO:0007669"/>
    <property type="project" value="InterPro"/>
</dbReference>
<gene>
    <name evidence="5" type="primary">genX</name>
    <name evidence="5" type="ORF">GT409_09375</name>
</gene>
<reference evidence="5 6" key="1">
    <citation type="submission" date="2020-01" db="EMBL/GenBank/DDBJ databases">
        <title>Ponticoccus aerotolerans gen. nov., sp. nov., an anaerobic bacterium and proposal of Ponticoccusceae fam. nov., Ponticoccusles ord. nov. and Ponticoccuse classis nov. in the phylum Kiritimatiellaeota.</title>
        <authorList>
            <person name="Zhou L.Y."/>
            <person name="Du Z.J."/>
        </authorList>
    </citation>
    <scope>NUCLEOTIDE SEQUENCE [LARGE SCALE GENOMIC DNA]</scope>
    <source>
        <strain evidence="5 6">S-5007</strain>
    </source>
</reference>
<dbReference type="InterPro" id="IPR004364">
    <property type="entry name" value="Aa-tRNA-synt_II"/>
</dbReference>
<dbReference type="AlphaFoldDB" id="A0A6P1MCS8"/>
<evidence type="ECO:0000256" key="3">
    <source>
        <dbReference type="ARBA" id="ARBA00022840"/>
    </source>
</evidence>
<evidence type="ECO:0000256" key="2">
    <source>
        <dbReference type="ARBA" id="ARBA00022741"/>
    </source>
</evidence>
<dbReference type="PANTHER" id="PTHR42918:SF6">
    <property type="entry name" value="ELONGATION FACTOR P--(R)-BETA-LYSINE LIGASE"/>
    <property type="match status" value="1"/>
</dbReference>
<dbReference type="Proteomes" id="UP000464954">
    <property type="component" value="Chromosome"/>
</dbReference>
<dbReference type="InterPro" id="IPR045864">
    <property type="entry name" value="aa-tRNA-synth_II/BPL/LPL"/>
</dbReference>
<dbReference type="InterPro" id="IPR006195">
    <property type="entry name" value="aa-tRNA-synth_II"/>
</dbReference>
<dbReference type="NCBIfam" id="TIGR00462">
    <property type="entry name" value="genX"/>
    <property type="match status" value="1"/>
</dbReference>
<evidence type="ECO:0000313" key="6">
    <source>
        <dbReference type="Proteomes" id="UP000464954"/>
    </source>
</evidence>
<dbReference type="SUPFAM" id="SSF55681">
    <property type="entry name" value="Class II aaRS and biotin synthetases"/>
    <property type="match status" value="1"/>
</dbReference>
<dbReference type="GO" id="GO:0000049">
    <property type="term" value="F:tRNA binding"/>
    <property type="evidence" value="ECO:0007669"/>
    <property type="project" value="TreeGrafter"/>
</dbReference>
<dbReference type="PROSITE" id="PS50862">
    <property type="entry name" value="AA_TRNA_LIGASE_II"/>
    <property type="match status" value="1"/>
</dbReference>
<name>A0A6P1MCS8_9BACT</name>
<dbReference type="EMBL" id="CP047593">
    <property type="protein sequence ID" value="QHI70913.1"/>
    <property type="molecule type" value="Genomic_DNA"/>
</dbReference>
<dbReference type="KEGG" id="taer:GT409_09375"/>
<dbReference type="Pfam" id="PF00152">
    <property type="entry name" value="tRNA-synt_2"/>
    <property type="match status" value="1"/>
</dbReference>
<dbReference type="GO" id="GO:0005524">
    <property type="term" value="F:ATP binding"/>
    <property type="evidence" value="ECO:0007669"/>
    <property type="project" value="UniProtKB-KW"/>
</dbReference>
<proteinExistence type="predicted"/>